<sequence length="218" mass="22940">MPDLGTFLTFYAAVLAIQLTPGPDMVLVVGRGIGQGRRVALFSAVGMTLVAGIVQLLMLAFGIASLLAASPLAFEILRWAGAAYLIWLGLRLLIGSYKRGPIAEEAALLSMSDVAALREGAINNLTNPKALAFLFAFLPQFVDPANDWPVTAQLLLLGGITKLSNFAILSAVALGAGTFGGWLARRPGLIVWQNRFAGLVMIGLGLRLAIAGDARPAR</sequence>
<accession>A0A0T7FUM5</accession>
<name>A0A0T7FUM5_NEOGA</name>
<dbReference type="GO" id="GO:0015171">
    <property type="term" value="F:amino acid transmembrane transporter activity"/>
    <property type="evidence" value="ECO:0007669"/>
    <property type="project" value="TreeGrafter"/>
</dbReference>
<feature type="transmembrane region" description="Helical" evidence="6">
    <location>
        <begin position="190"/>
        <end position="210"/>
    </location>
</feature>
<dbReference type="Pfam" id="PF01810">
    <property type="entry name" value="LysE"/>
    <property type="match status" value="1"/>
</dbReference>
<evidence type="ECO:0000256" key="5">
    <source>
        <dbReference type="ARBA" id="ARBA00023136"/>
    </source>
</evidence>
<dbReference type="EMBL" id="CCRH01000014">
    <property type="protein sequence ID" value="CDZ38704.1"/>
    <property type="molecule type" value="Genomic_DNA"/>
</dbReference>
<dbReference type="RefSeq" id="WP_046668406.1">
    <property type="nucleotide sequence ID" value="NZ_CCRH01000014.1"/>
</dbReference>
<feature type="transmembrane region" description="Helical" evidence="6">
    <location>
        <begin position="163"/>
        <end position="184"/>
    </location>
</feature>
<comment type="subcellular location">
    <subcellularLocation>
        <location evidence="1">Cell membrane</location>
        <topology evidence="1">Multi-pass membrane protein</topology>
    </subcellularLocation>
</comment>
<evidence type="ECO:0000313" key="7">
    <source>
        <dbReference type="EMBL" id="CDZ38704.1"/>
    </source>
</evidence>
<dbReference type="InterPro" id="IPR001123">
    <property type="entry name" value="LeuE-type"/>
</dbReference>
<feature type="transmembrane region" description="Helical" evidence="6">
    <location>
        <begin position="76"/>
        <end position="94"/>
    </location>
</feature>
<dbReference type="AlphaFoldDB" id="A0A0T7FUM5"/>
<evidence type="ECO:0000256" key="4">
    <source>
        <dbReference type="ARBA" id="ARBA00022989"/>
    </source>
</evidence>
<keyword evidence="4 6" id="KW-1133">Transmembrane helix</keyword>
<gene>
    <name evidence="7" type="ORF">NGAL_HAMBI1145_45080</name>
</gene>
<evidence type="ECO:0000256" key="3">
    <source>
        <dbReference type="ARBA" id="ARBA00022692"/>
    </source>
</evidence>
<dbReference type="OrthoDB" id="9804822at2"/>
<evidence type="ECO:0000313" key="8">
    <source>
        <dbReference type="Proteomes" id="UP000046176"/>
    </source>
</evidence>
<organism evidence="7 8">
    <name type="scientific">Neorhizobium galegae bv. officinalis</name>
    <dbReference type="NCBI Taxonomy" id="323656"/>
    <lineage>
        <taxon>Bacteria</taxon>
        <taxon>Pseudomonadati</taxon>
        <taxon>Pseudomonadota</taxon>
        <taxon>Alphaproteobacteria</taxon>
        <taxon>Hyphomicrobiales</taxon>
        <taxon>Rhizobiaceae</taxon>
        <taxon>Rhizobium/Agrobacterium group</taxon>
        <taxon>Neorhizobium</taxon>
    </lineage>
</organism>
<reference evidence="7 8" key="1">
    <citation type="submission" date="2014-08" db="EMBL/GenBank/DDBJ databases">
        <authorList>
            <person name="Chen Y.-H."/>
        </authorList>
    </citation>
    <scope>NUCLEOTIDE SEQUENCE [LARGE SCALE GENOMIC DNA]</scope>
</reference>
<evidence type="ECO:0000256" key="1">
    <source>
        <dbReference type="ARBA" id="ARBA00004651"/>
    </source>
</evidence>
<dbReference type="PIRSF" id="PIRSF006324">
    <property type="entry name" value="LeuE"/>
    <property type="match status" value="1"/>
</dbReference>
<feature type="transmembrane region" description="Helical" evidence="6">
    <location>
        <begin position="39"/>
        <end position="64"/>
    </location>
</feature>
<proteinExistence type="predicted"/>
<dbReference type="GO" id="GO:0005886">
    <property type="term" value="C:plasma membrane"/>
    <property type="evidence" value="ECO:0007669"/>
    <property type="project" value="UniProtKB-SubCell"/>
</dbReference>
<evidence type="ECO:0000256" key="2">
    <source>
        <dbReference type="ARBA" id="ARBA00022475"/>
    </source>
</evidence>
<protein>
    <submittedName>
        <fullName evidence="7">Lysine exporter protein (LYSE/YGGA)</fullName>
    </submittedName>
</protein>
<keyword evidence="2" id="KW-1003">Cell membrane</keyword>
<evidence type="ECO:0000256" key="6">
    <source>
        <dbReference type="SAM" id="Phobius"/>
    </source>
</evidence>
<feature type="transmembrane region" description="Helical" evidence="6">
    <location>
        <begin position="6"/>
        <end position="27"/>
    </location>
</feature>
<keyword evidence="5 6" id="KW-0472">Membrane</keyword>
<dbReference type="Proteomes" id="UP000046176">
    <property type="component" value="Unassembled WGS sequence"/>
</dbReference>
<dbReference type="PANTHER" id="PTHR30086:SF20">
    <property type="entry name" value="ARGININE EXPORTER PROTEIN ARGO-RELATED"/>
    <property type="match status" value="1"/>
</dbReference>
<dbReference type="PANTHER" id="PTHR30086">
    <property type="entry name" value="ARGININE EXPORTER PROTEIN ARGO"/>
    <property type="match status" value="1"/>
</dbReference>
<keyword evidence="3 6" id="KW-0812">Transmembrane</keyword>